<proteinExistence type="predicted"/>
<name>A0A914PIY7_9BILA</name>
<organism evidence="1 2">
    <name type="scientific">Panagrolaimus davidi</name>
    <dbReference type="NCBI Taxonomy" id="227884"/>
    <lineage>
        <taxon>Eukaryota</taxon>
        <taxon>Metazoa</taxon>
        <taxon>Ecdysozoa</taxon>
        <taxon>Nematoda</taxon>
        <taxon>Chromadorea</taxon>
        <taxon>Rhabditida</taxon>
        <taxon>Tylenchina</taxon>
        <taxon>Panagrolaimomorpha</taxon>
        <taxon>Panagrolaimoidea</taxon>
        <taxon>Panagrolaimidae</taxon>
        <taxon>Panagrolaimus</taxon>
    </lineage>
</organism>
<dbReference type="Proteomes" id="UP000887578">
    <property type="component" value="Unplaced"/>
</dbReference>
<evidence type="ECO:0000313" key="1">
    <source>
        <dbReference type="Proteomes" id="UP000887578"/>
    </source>
</evidence>
<dbReference type="AlphaFoldDB" id="A0A914PIY7"/>
<protein>
    <submittedName>
        <fullName evidence="2">CX domain-containing protein</fullName>
    </submittedName>
</protein>
<evidence type="ECO:0000313" key="2">
    <source>
        <dbReference type="WBParaSite" id="PDA_v2.g15703.t1"/>
    </source>
</evidence>
<keyword evidence="1" id="KW-1185">Reference proteome</keyword>
<dbReference type="WBParaSite" id="PDA_v2.g15703.t1">
    <property type="protein sequence ID" value="PDA_v2.g15703.t1"/>
    <property type="gene ID" value="PDA_v2.g15703"/>
</dbReference>
<accession>A0A914PIY7</accession>
<reference evidence="2" key="1">
    <citation type="submission" date="2022-11" db="UniProtKB">
        <authorList>
            <consortium name="WormBaseParasite"/>
        </authorList>
    </citation>
    <scope>IDENTIFICATION</scope>
</reference>
<sequence length="176" mass="19778">MLCVGDIFPTSPFPTTSGITKPLPVKEGYVNVVYMFPLKLSAKMEPEQEQILDNQAFRPFPLINLIILSNGGISTRQNNHRTFDETEIYFCSKEHHQNIFNCGVDSAGNPIRTIFILGDRGQIKKIFTSAISCRCYFYDQKCCLAGSCSMNCLIAENIQETVTPLFHQSNGGQKNR</sequence>